<protein>
    <submittedName>
        <fullName evidence="1">Uncharacterized protein</fullName>
    </submittedName>
</protein>
<evidence type="ECO:0000313" key="1">
    <source>
        <dbReference type="EMBL" id="MBR8827336.1"/>
    </source>
</evidence>
<reference evidence="1" key="1">
    <citation type="submission" date="2021-02" db="EMBL/GenBank/DDBJ databases">
        <title>Metagenome analyses of Stigonema ocellatum DSM 106950, Chlorogloea purpurea SAG 13.99 and Gomphosphaeria aponina DSM 107014.</title>
        <authorList>
            <person name="Marter P."/>
            <person name="Huang S."/>
        </authorList>
    </citation>
    <scope>NUCLEOTIDE SEQUENCE</scope>
    <source>
        <strain evidence="1">JP213</strain>
    </source>
</reference>
<comment type="caution">
    <text evidence="1">The sequence shown here is derived from an EMBL/GenBank/DDBJ whole genome shotgun (WGS) entry which is preliminary data.</text>
</comment>
<dbReference type="Proteomes" id="UP000767446">
    <property type="component" value="Unassembled WGS sequence"/>
</dbReference>
<organism evidence="1 2">
    <name type="scientific">Gomphosphaeria aponina SAG 52.96 = DSM 107014</name>
    <dbReference type="NCBI Taxonomy" id="1521640"/>
    <lineage>
        <taxon>Bacteria</taxon>
        <taxon>Bacillati</taxon>
        <taxon>Cyanobacteriota</taxon>
        <taxon>Cyanophyceae</taxon>
        <taxon>Oscillatoriophycideae</taxon>
        <taxon>Chroococcales</taxon>
        <taxon>Gomphosphaeriaceae</taxon>
        <taxon>Gomphosphaeria</taxon>
    </lineage>
</organism>
<evidence type="ECO:0000313" key="2">
    <source>
        <dbReference type="Proteomes" id="UP000767446"/>
    </source>
</evidence>
<dbReference type="EMBL" id="JADQBC010000027">
    <property type="protein sequence ID" value="MBR8827336.1"/>
    <property type="molecule type" value="Genomic_DNA"/>
</dbReference>
<name>A0A941JRS2_9CHRO</name>
<dbReference type="AlphaFoldDB" id="A0A941JRS2"/>
<proteinExistence type="predicted"/>
<gene>
    <name evidence="1" type="ORF">DSM107014_05420</name>
</gene>
<accession>A0A941JRS2</accession>
<sequence length="88" mass="10350">MKIDLQKEGKNEPERIIRRKKAEENMELVREKLQKQIAKKAEQPAWVYHKYGDALLENGQVKEAIAAYEIGKVKKFVNEKRIRNIGML</sequence>